<gene>
    <name evidence="2" type="ORF">PAXINDRAFT_87232</name>
</gene>
<dbReference type="AlphaFoldDB" id="A0A0C9T1P3"/>
<reference evidence="3" key="2">
    <citation type="submission" date="2015-01" db="EMBL/GenBank/DDBJ databases">
        <title>Evolutionary Origins and Diversification of the Mycorrhizal Mutualists.</title>
        <authorList>
            <consortium name="DOE Joint Genome Institute"/>
            <consortium name="Mycorrhizal Genomics Consortium"/>
            <person name="Kohler A."/>
            <person name="Kuo A."/>
            <person name="Nagy L.G."/>
            <person name="Floudas D."/>
            <person name="Copeland A."/>
            <person name="Barry K.W."/>
            <person name="Cichocki N."/>
            <person name="Veneault-Fourrey C."/>
            <person name="LaButti K."/>
            <person name="Lindquist E.A."/>
            <person name="Lipzen A."/>
            <person name="Lundell T."/>
            <person name="Morin E."/>
            <person name="Murat C."/>
            <person name="Riley R."/>
            <person name="Ohm R."/>
            <person name="Sun H."/>
            <person name="Tunlid A."/>
            <person name="Henrissat B."/>
            <person name="Grigoriev I.V."/>
            <person name="Hibbett D.S."/>
            <person name="Martin F."/>
        </authorList>
    </citation>
    <scope>NUCLEOTIDE SEQUENCE [LARGE SCALE GENOMIC DNA]</scope>
    <source>
        <strain evidence="3">ATCC 200175</strain>
    </source>
</reference>
<keyword evidence="3" id="KW-1185">Reference proteome</keyword>
<protein>
    <recommendedName>
        <fullName evidence="1">DDE-1 domain-containing protein</fullName>
    </recommendedName>
</protein>
<organism evidence="2 3">
    <name type="scientific">Paxillus involutus ATCC 200175</name>
    <dbReference type="NCBI Taxonomy" id="664439"/>
    <lineage>
        <taxon>Eukaryota</taxon>
        <taxon>Fungi</taxon>
        <taxon>Dikarya</taxon>
        <taxon>Basidiomycota</taxon>
        <taxon>Agaricomycotina</taxon>
        <taxon>Agaricomycetes</taxon>
        <taxon>Agaricomycetidae</taxon>
        <taxon>Boletales</taxon>
        <taxon>Paxilineae</taxon>
        <taxon>Paxillaceae</taxon>
        <taxon>Paxillus</taxon>
    </lineage>
</organism>
<dbReference type="HOGENOM" id="CLU_046752_5_0_1"/>
<dbReference type="InterPro" id="IPR004875">
    <property type="entry name" value="DDE_SF_endonuclease_dom"/>
</dbReference>
<feature type="domain" description="DDE-1" evidence="1">
    <location>
        <begin position="18"/>
        <end position="94"/>
    </location>
</feature>
<evidence type="ECO:0000313" key="3">
    <source>
        <dbReference type="Proteomes" id="UP000053647"/>
    </source>
</evidence>
<dbReference type="OrthoDB" id="3341102at2759"/>
<accession>A0A0C9T1P3</accession>
<dbReference type="GO" id="GO:0003676">
    <property type="term" value="F:nucleic acid binding"/>
    <property type="evidence" value="ECO:0007669"/>
    <property type="project" value="InterPro"/>
</dbReference>
<dbReference type="Proteomes" id="UP000053647">
    <property type="component" value="Unassembled WGS sequence"/>
</dbReference>
<reference evidence="2 3" key="1">
    <citation type="submission" date="2014-06" db="EMBL/GenBank/DDBJ databases">
        <authorList>
            <consortium name="DOE Joint Genome Institute"/>
            <person name="Kuo A."/>
            <person name="Kohler A."/>
            <person name="Nagy L.G."/>
            <person name="Floudas D."/>
            <person name="Copeland A."/>
            <person name="Barry K.W."/>
            <person name="Cichocki N."/>
            <person name="Veneault-Fourrey C."/>
            <person name="LaButti K."/>
            <person name="Lindquist E.A."/>
            <person name="Lipzen A."/>
            <person name="Lundell T."/>
            <person name="Morin E."/>
            <person name="Murat C."/>
            <person name="Sun H."/>
            <person name="Tunlid A."/>
            <person name="Henrissat B."/>
            <person name="Grigoriev I.V."/>
            <person name="Hibbett D.S."/>
            <person name="Martin F."/>
            <person name="Nordberg H.P."/>
            <person name="Cantor M.N."/>
            <person name="Hua S.X."/>
        </authorList>
    </citation>
    <scope>NUCLEOTIDE SEQUENCE [LARGE SCALE GENOMIC DNA]</scope>
    <source>
        <strain evidence="2 3">ATCC 200175</strain>
    </source>
</reference>
<evidence type="ECO:0000259" key="1">
    <source>
        <dbReference type="Pfam" id="PF03184"/>
    </source>
</evidence>
<sequence>MCDYVCHILIPYWNRQKEKVGAPDDQECILQLDVWSVHRSVQFRTWLDQNHAWIKYRFVPGGCTGIAQPCDVSIQRPFKLAVKRAQHADIVKESLSLLQKTDDAAII</sequence>
<evidence type="ECO:0000313" key="2">
    <source>
        <dbReference type="EMBL" id="KIJ09610.1"/>
    </source>
</evidence>
<name>A0A0C9T1P3_PAXIN</name>
<dbReference type="EMBL" id="KN819447">
    <property type="protein sequence ID" value="KIJ09610.1"/>
    <property type="molecule type" value="Genomic_DNA"/>
</dbReference>
<proteinExistence type="predicted"/>
<dbReference type="Pfam" id="PF03184">
    <property type="entry name" value="DDE_1"/>
    <property type="match status" value="1"/>
</dbReference>